<feature type="binding site" evidence="6">
    <location>
        <position position="73"/>
    </location>
    <ligand>
        <name>S-adenosyl-L-methionine</name>
        <dbReference type="ChEBI" id="CHEBI:59789"/>
    </ligand>
</feature>
<comment type="subcellular location">
    <subcellularLocation>
        <location evidence="6">Cytoplasm</location>
    </subcellularLocation>
</comment>
<dbReference type="PANTHER" id="PTHR31760">
    <property type="entry name" value="S-ADENOSYL-L-METHIONINE-DEPENDENT METHYLTRANSFERASES SUPERFAMILY PROTEIN"/>
    <property type="match status" value="1"/>
</dbReference>
<keyword evidence="8" id="KW-1185">Reference proteome</keyword>
<dbReference type="PIRSF" id="PIRSF003078">
    <property type="entry name" value="GidB"/>
    <property type="match status" value="1"/>
</dbReference>
<keyword evidence="3 6" id="KW-0489">Methyltransferase</keyword>
<evidence type="ECO:0000256" key="4">
    <source>
        <dbReference type="ARBA" id="ARBA00022679"/>
    </source>
</evidence>
<evidence type="ECO:0000256" key="2">
    <source>
        <dbReference type="ARBA" id="ARBA00022552"/>
    </source>
</evidence>
<feature type="binding site" evidence="6">
    <location>
        <begin position="127"/>
        <end position="128"/>
    </location>
    <ligand>
        <name>S-adenosyl-L-methionine</name>
        <dbReference type="ChEBI" id="CHEBI:59789"/>
    </ligand>
</feature>
<dbReference type="Pfam" id="PF02527">
    <property type="entry name" value="GidB"/>
    <property type="match status" value="1"/>
</dbReference>
<evidence type="ECO:0000313" key="7">
    <source>
        <dbReference type="EMBL" id="SEM88559.1"/>
    </source>
</evidence>
<evidence type="ECO:0000256" key="3">
    <source>
        <dbReference type="ARBA" id="ARBA00022603"/>
    </source>
</evidence>
<dbReference type="GO" id="GO:0005829">
    <property type="term" value="C:cytosol"/>
    <property type="evidence" value="ECO:0007669"/>
    <property type="project" value="TreeGrafter"/>
</dbReference>
<gene>
    <name evidence="6" type="primary">rsmG</name>
    <name evidence="7" type="ORF">SAMN05216227_100411</name>
</gene>
<keyword evidence="5 6" id="KW-0949">S-adenosyl-L-methionine</keyword>
<feature type="binding site" evidence="6">
    <location>
        <position position="78"/>
    </location>
    <ligand>
        <name>S-adenosyl-L-methionine</name>
        <dbReference type="ChEBI" id="CHEBI:59789"/>
    </ligand>
</feature>
<protein>
    <recommendedName>
        <fullName evidence="6">Ribosomal RNA small subunit methyltransferase G</fullName>
        <ecNumber evidence="6">2.1.1.170</ecNumber>
    </recommendedName>
    <alternativeName>
        <fullName evidence="6">16S rRNA 7-methylguanosine methyltransferase</fullName>
        <shortName evidence="6">16S rRNA m7G methyltransferase</shortName>
    </alternativeName>
</protein>
<keyword evidence="1 6" id="KW-0963">Cytoplasm</keyword>
<dbReference type="NCBIfam" id="TIGR00138">
    <property type="entry name" value="rsmG_gidB"/>
    <property type="match status" value="1"/>
</dbReference>
<sequence length="208" mass="23049">MAGFDVSQVLGFDVSRETEERLLRFSDLIKKWNPAINLVSKSSVADIWDRHIVDSAQIFPMLPVEAKQCLDIGSGAGLPGLVLAILSHELSADRHFSLVESDQRKCVFLREVARAIGLDVTVISDRIEKLPPHSADVISARALAPLSKLVAHAAYHLRPDGVCFFPKGEMYLQELDVARMAFSFEYEVLNSKTDLKGAILKIYGIENV</sequence>
<dbReference type="InterPro" id="IPR003682">
    <property type="entry name" value="rRNA_ssu_MeTfrase_G"/>
</dbReference>
<organism evidence="7 8">
    <name type="scientific">Pseudorhodobacter antarcticus</name>
    <dbReference type="NCBI Taxonomy" id="1077947"/>
    <lineage>
        <taxon>Bacteria</taxon>
        <taxon>Pseudomonadati</taxon>
        <taxon>Pseudomonadota</taxon>
        <taxon>Alphaproteobacteria</taxon>
        <taxon>Rhodobacterales</taxon>
        <taxon>Paracoccaceae</taxon>
        <taxon>Pseudorhodobacter</taxon>
    </lineage>
</organism>
<evidence type="ECO:0000256" key="6">
    <source>
        <dbReference type="HAMAP-Rule" id="MF_00074"/>
    </source>
</evidence>
<dbReference type="Proteomes" id="UP000183002">
    <property type="component" value="Unassembled WGS sequence"/>
</dbReference>
<dbReference type="InterPro" id="IPR029063">
    <property type="entry name" value="SAM-dependent_MTases_sf"/>
</dbReference>
<name>A0A1H8C113_9RHOB</name>
<comment type="similarity">
    <text evidence="6">Belongs to the methyltransferase superfamily. RNA methyltransferase RsmG family.</text>
</comment>
<proteinExistence type="inferred from homology"/>
<dbReference type="AlphaFoldDB" id="A0A1H8C113"/>
<keyword evidence="2 6" id="KW-0698">rRNA processing</keyword>
<keyword evidence="4 6" id="KW-0808">Transferase</keyword>
<dbReference type="OrthoDB" id="9808773at2"/>
<comment type="catalytic activity">
    <reaction evidence="6">
        <text>guanosine(527) in 16S rRNA + S-adenosyl-L-methionine = N(7)-methylguanosine(527) in 16S rRNA + S-adenosyl-L-homocysteine</text>
        <dbReference type="Rhea" id="RHEA:42732"/>
        <dbReference type="Rhea" id="RHEA-COMP:10209"/>
        <dbReference type="Rhea" id="RHEA-COMP:10210"/>
        <dbReference type="ChEBI" id="CHEBI:57856"/>
        <dbReference type="ChEBI" id="CHEBI:59789"/>
        <dbReference type="ChEBI" id="CHEBI:74269"/>
        <dbReference type="ChEBI" id="CHEBI:74480"/>
        <dbReference type="EC" id="2.1.1.170"/>
    </reaction>
</comment>
<evidence type="ECO:0000313" key="8">
    <source>
        <dbReference type="Proteomes" id="UP000183002"/>
    </source>
</evidence>
<evidence type="ECO:0000256" key="5">
    <source>
        <dbReference type="ARBA" id="ARBA00022691"/>
    </source>
</evidence>
<dbReference type="STRING" id="1077947.SAMN05216227_100411"/>
<evidence type="ECO:0000256" key="1">
    <source>
        <dbReference type="ARBA" id="ARBA00022490"/>
    </source>
</evidence>
<dbReference type="EMBL" id="FOCO01000004">
    <property type="protein sequence ID" value="SEM88559.1"/>
    <property type="molecule type" value="Genomic_DNA"/>
</dbReference>
<dbReference type="HAMAP" id="MF_00074">
    <property type="entry name" value="16SrRNA_methyltr_G"/>
    <property type="match status" value="1"/>
</dbReference>
<comment type="function">
    <text evidence="6">Specifically methylates the N7 position of guanine in position 527 of 16S rRNA.</text>
</comment>
<feature type="binding site" evidence="6">
    <location>
        <position position="141"/>
    </location>
    <ligand>
        <name>S-adenosyl-L-methionine</name>
        <dbReference type="ChEBI" id="CHEBI:59789"/>
    </ligand>
</feature>
<dbReference type="SUPFAM" id="SSF53335">
    <property type="entry name" value="S-adenosyl-L-methionine-dependent methyltransferases"/>
    <property type="match status" value="1"/>
</dbReference>
<reference evidence="7 8" key="1">
    <citation type="submission" date="2016-10" db="EMBL/GenBank/DDBJ databases">
        <authorList>
            <person name="de Groot N.N."/>
        </authorList>
    </citation>
    <scope>NUCLEOTIDE SEQUENCE [LARGE SCALE GENOMIC DNA]</scope>
    <source>
        <strain evidence="7 8">CGMCC 1.10836</strain>
    </source>
</reference>
<dbReference type="RefSeq" id="WP_050518068.1">
    <property type="nucleotide sequence ID" value="NZ_FOCO01000004.1"/>
</dbReference>
<dbReference type="EC" id="2.1.1.170" evidence="6"/>
<comment type="caution">
    <text evidence="6">Lacks conserved residue(s) required for the propagation of feature annotation.</text>
</comment>
<dbReference type="GO" id="GO:0070043">
    <property type="term" value="F:rRNA (guanine-N7-)-methyltransferase activity"/>
    <property type="evidence" value="ECO:0007669"/>
    <property type="project" value="UniProtKB-UniRule"/>
</dbReference>
<accession>A0A1H8C113</accession>
<dbReference type="PANTHER" id="PTHR31760:SF0">
    <property type="entry name" value="S-ADENOSYL-L-METHIONINE-DEPENDENT METHYLTRANSFERASES SUPERFAMILY PROTEIN"/>
    <property type="match status" value="1"/>
</dbReference>
<dbReference type="Gene3D" id="3.40.50.150">
    <property type="entry name" value="Vaccinia Virus protein VP39"/>
    <property type="match status" value="1"/>
</dbReference>